<protein>
    <recommendedName>
        <fullName evidence="5">Secreted protein</fullName>
    </recommendedName>
</protein>
<evidence type="ECO:0000256" key="2">
    <source>
        <dbReference type="SAM" id="SignalP"/>
    </source>
</evidence>
<gene>
    <name evidence="3" type="ORF">niasHS_017132</name>
</gene>
<name>A0ABD2I6W2_HETSC</name>
<evidence type="ECO:0000313" key="4">
    <source>
        <dbReference type="Proteomes" id="UP001620645"/>
    </source>
</evidence>
<comment type="caution">
    <text evidence="3">The sequence shown here is derived from an EMBL/GenBank/DDBJ whole genome shotgun (WGS) entry which is preliminary data.</text>
</comment>
<evidence type="ECO:0008006" key="5">
    <source>
        <dbReference type="Google" id="ProtNLM"/>
    </source>
</evidence>
<dbReference type="Proteomes" id="UP001620645">
    <property type="component" value="Unassembled WGS sequence"/>
</dbReference>
<evidence type="ECO:0000256" key="1">
    <source>
        <dbReference type="SAM" id="MobiDB-lite"/>
    </source>
</evidence>
<proteinExistence type="predicted"/>
<keyword evidence="4" id="KW-1185">Reference proteome</keyword>
<feature type="signal peptide" evidence="2">
    <location>
        <begin position="1"/>
        <end position="21"/>
    </location>
</feature>
<keyword evidence="2" id="KW-0732">Signal</keyword>
<feature type="chain" id="PRO_5044822375" description="Secreted protein" evidence="2">
    <location>
        <begin position="22"/>
        <end position="142"/>
    </location>
</feature>
<feature type="region of interest" description="Disordered" evidence="1">
    <location>
        <begin position="110"/>
        <end position="142"/>
    </location>
</feature>
<accession>A0ABD2I6W2</accession>
<dbReference type="EMBL" id="JBICCN010000366">
    <property type="protein sequence ID" value="KAL3073565.1"/>
    <property type="molecule type" value="Genomic_DNA"/>
</dbReference>
<evidence type="ECO:0000313" key="3">
    <source>
        <dbReference type="EMBL" id="KAL3073565.1"/>
    </source>
</evidence>
<organism evidence="3 4">
    <name type="scientific">Heterodera schachtii</name>
    <name type="common">Sugarbeet cyst nematode worm</name>
    <name type="synonym">Tylenchus schachtii</name>
    <dbReference type="NCBI Taxonomy" id="97005"/>
    <lineage>
        <taxon>Eukaryota</taxon>
        <taxon>Metazoa</taxon>
        <taxon>Ecdysozoa</taxon>
        <taxon>Nematoda</taxon>
        <taxon>Chromadorea</taxon>
        <taxon>Rhabditida</taxon>
        <taxon>Tylenchina</taxon>
        <taxon>Tylenchomorpha</taxon>
        <taxon>Tylenchoidea</taxon>
        <taxon>Heteroderidae</taxon>
        <taxon>Heteroderinae</taxon>
        <taxon>Heterodera</taxon>
    </lineage>
</organism>
<dbReference type="AlphaFoldDB" id="A0ABD2I6W2"/>
<reference evidence="3 4" key="1">
    <citation type="submission" date="2024-10" db="EMBL/GenBank/DDBJ databases">
        <authorList>
            <person name="Kim D."/>
        </authorList>
    </citation>
    <scope>NUCLEOTIDE SEQUENCE [LARGE SCALE GENOMIC DNA]</scope>
    <source>
        <strain evidence="3">Taebaek</strain>
    </source>
</reference>
<sequence>MCRPSFTSMFAFLLLVASAIALIIVPSASCAPLDTAQGVVPDAAPGIGSASAVGIAPRYLRQWLSAARGAGGDSGGFWICLSLLVPFSTMPKGSFPTLLPASVPPVPSAPLRDIGGNGCQPPAAPAETPAAFGVRSAEDEKL</sequence>